<comment type="caution">
    <text evidence="3">The sequence shown here is derived from an EMBL/GenBank/DDBJ whole genome shotgun (WGS) entry which is preliminary data.</text>
</comment>
<feature type="domain" description="TNase-like" evidence="2">
    <location>
        <begin position="47"/>
        <end position="162"/>
    </location>
</feature>
<dbReference type="Gene3D" id="2.40.50.90">
    <property type="match status" value="1"/>
</dbReference>
<evidence type="ECO:0000313" key="4">
    <source>
        <dbReference type="Proteomes" id="UP001216558"/>
    </source>
</evidence>
<evidence type="ECO:0000313" key="3">
    <source>
        <dbReference type="EMBL" id="MDC8753319.1"/>
    </source>
</evidence>
<sequence length="251" mass="26933">METEGGFVSAVVVGQKIMRGSTHALFVAIACCLAAPSQAQIIYGNPRVVDGDTLDFGGERVRLFGIDAPERAQTCTRDGQAWACGEDAKALLQALVADNRVSCRQRDTDKYGRSVATCSVARLDLSDAIARAGYAVALDQFGSDYVPAAEAAKSGRLGIWSGEFQAPADFRANDPGYRAEVASLERQLQRERAQTSVPYRPANPARSGTYFRNCKEARAAGAAPLRRGQPGYRPEMDGDGDGIACEPLPRR</sequence>
<feature type="region of interest" description="Disordered" evidence="1">
    <location>
        <begin position="221"/>
        <end position="251"/>
    </location>
</feature>
<reference evidence="3 4" key="1">
    <citation type="submission" date="2022-10" db="EMBL/GenBank/DDBJ databases">
        <title>Erythrobacter sp. sf7 Genome sequencing.</title>
        <authorList>
            <person name="Park S."/>
        </authorList>
    </citation>
    <scope>NUCLEOTIDE SEQUENCE [LARGE SCALE GENOMIC DNA]</scope>
    <source>
        <strain evidence="4">sf7</strain>
    </source>
</reference>
<dbReference type="Pfam" id="PF05901">
    <property type="entry name" value="Excalibur"/>
    <property type="match status" value="1"/>
</dbReference>
<dbReference type="PANTHER" id="PTHR12302">
    <property type="entry name" value="EBNA2 BINDING PROTEIN P100"/>
    <property type="match status" value="1"/>
</dbReference>
<dbReference type="PROSITE" id="PS50830">
    <property type="entry name" value="TNASE_3"/>
    <property type="match status" value="1"/>
</dbReference>
<dbReference type="InterPro" id="IPR016071">
    <property type="entry name" value="Staphylococal_nuclease_OB-fold"/>
</dbReference>
<dbReference type="InterPro" id="IPR008613">
    <property type="entry name" value="Excalibur_Ca-bd_domain"/>
</dbReference>
<organism evidence="3 4">
    <name type="scientific">Erythrobacter fulvus</name>
    <dbReference type="NCBI Taxonomy" id="2987523"/>
    <lineage>
        <taxon>Bacteria</taxon>
        <taxon>Pseudomonadati</taxon>
        <taxon>Pseudomonadota</taxon>
        <taxon>Alphaproteobacteria</taxon>
        <taxon>Sphingomonadales</taxon>
        <taxon>Erythrobacteraceae</taxon>
        <taxon>Erythrobacter/Porphyrobacter group</taxon>
        <taxon>Erythrobacter</taxon>
    </lineage>
</organism>
<protein>
    <submittedName>
        <fullName evidence="3">Thermonuclease family protein</fullName>
    </submittedName>
</protein>
<dbReference type="InterPro" id="IPR035437">
    <property type="entry name" value="SNase_OB-fold_sf"/>
</dbReference>
<name>A0ABT5JL43_9SPHN</name>
<evidence type="ECO:0000259" key="2">
    <source>
        <dbReference type="PROSITE" id="PS50830"/>
    </source>
</evidence>
<accession>A0ABT5JL43</accession>
<dbReference type="SMART" id="SM00318">
    <property type="entry name" value="SNc"/>
    <property type="match status" value="1"/>
</dbReference>
<keyword evidence="4" id="KW-1185">Reference proteome</keyword>
<dbReference type="Proteomes" id="UP001216558">
    <property type="component" value="Unassembled WGS sequence"/>
</dbReference>
<evidence type="ECO:0000256" key="1">
    <source>
        <dbReference type="SAM" id="MobiDB-lite"/>
    </source>
</evidence>
<dbReference type="SMART" id="SM00894">
    <property type="entry name" value="Excalibur"/>
    <property type="match status" value="1"/>
</dbReference>
<dbReference type="SUPFAM" id="SSF50199">
    <property type="entry name" value="Staphylococcal nuclease"/>
    <property type="match status" value="1"/>
</dbReference>
<dbReference type="RefSeq" id="WP_273675595.1">
    <property type="nucleotide sequence ID" value="NZ_JAQQXQ010000001.1"/>
</dbReference>
<dbReference type="PANTHER" id="PTHR12302:SF26">
    <property type="entry name" value="BLR1266 PROTEIN"/>
    <property type="match status" value="1"/>
</dbReference>
<dbReference type="Pfam" id="PF00565">
    <property type="entry name" value="SNase"/>
    <property type="match status" value="1"/>
</dbReference>
<gene>
    <name evidence="3" type="ORF">OIK40_01530</name>
</gene>
<feature type="compositionally biased region" description="Low complexity" evidence="1">
    <location>
        <begin position="221"/>
        <end position="231"/>
    </location>
</feature>
<dbReference type="EMBL" id="JAQQXQ010000001">
    <property type="protein sequence ID" value="MDC8753319.1"/>
    <property type="molecule type" value="Genomic_DNA"/>
</dbReference>
<proteinExistence type="predicted"/>